<keyword evidence="1" id="KW-0677">Repeat</keyword>
<feature type="domain" description="PROP1-like PPR" evidence="3">
    <location>
        <begin position="753"/>
        <end position="855"/>
    </location>
</feature>
<dbReference type="PROSITE" id="PS51375">
    <property type="entry name" value="PPR"/>
    <property type="match status" value="8"/>
</dbReference>
<dbReference type="NCBIfam" id="TIGR00756">
    <property type="entry name" value="PPR"/>
    <property type="match status" value="5"/>
</dbReference>
<dbReference type="Pfam" id="PF13041">
    <property type="entry name" value="PPR_2"/>
    <property type="match status" value="3"/>
</dbReference>
<gene>
    <name evidence="4" type="ORF">GTHE00462_LOCUS6903</name>
</gene>
<dbReference type="InterPro" id="IPR033443">
    <property type="entry name" value="PROP1-like_PPR_dom"/>
</dbReference>
<dbReference type="InterPro" id="IPR011990">
    <property type="entry name" value="TPR-like_helical_dom_sf"/>
</dbReference>
<dbReference type="Pfam" id="PF17177">
    <property type="entry name" value="PPR_long"/>
    <property type="match status" value="1"/>
</dbReference>
<dbReference type="AlphaFoldDB" id="A0A7S4N868"/>
<dbReference type="InterPro" id="IPR052308">
    <property type="entry name" value="PPR_domain-containing"/>
</dbReference>
<dbReference type="PANTHER" id="PTHR47937:SF8">
    <property type="entry name" value="PENTATRICOPEPTIDE REPEAT DOMAIN CONTAINING PROTEIN-RELATED"/>
    <property type="match status" value="1"/>
</dbReference>
<dbReference type="Pfam" id="PF13812">
    <property type="entry name" value="PPR_3"/>
    <property type="match status" value="1"/>
</dbReference>
<feature type="repeat" description="PPR" evidence="2">
    <location>
        <begin position="292"/>
        <end position="326"/>
    </location>
</feature>
<dbReference type="InterPro" id="IPR002885">
    <property type="entry name" value="PPR_rpt"/>
</dbReference>
<feature type="repeat" description="PPR" evidence="2">
    <location>
        <begin position="327"/>
        <end position="361"/>
    </location>
</feature>
<protein>
    <recommendedName>
        <fullName evidence="3">PROP1-like PPR domain-containing protein</fullName>
    </recommendedName>
</protein>
<dbReference type="PANTHER" id="PTHR47937">
    <property type="entry name" value="PLASTID TRANSCRIPTIONALLY ACTIVE CHROMOSOME 2-LIKE PROTEIN"/>
    <property type="match status" value="1"/>
</dbReference>
<evidence type="ECO:0000256" key="2">
    <source>
        <dbReference type="PROSITE-ProRule" id="PRU00708"/>
    </source>
</evidence>
<feature type="repeat" description="PPR" evidence="2">
    <location>
        <begin position="441"/>
        <end position="475"/>
    </location>
</feature>
<sequence>MSLLVKFGRTRALTPMGKFVDKVNLASNASRRHVTTVKDNARAGTRWHVESFITKKLESGQYKLALSMFDKHPEVHRSLSRKTYNMLVRASNQLRQGERSKMILNAMRGVARHAPDEFTCTQHLKALALLRRPDQAYSYLTRMKSDGIMPNVWAYTTCIDAYCKVGDMEMAENIKSMMISSGIEPTLATFTTLMKGYAKYGNHEALEHYLEIMQQENIMIDSYIVSILIDSFVNKGDMERAEAILREKEAEDPSLLSSHLYASLIKGYGRKGMIDRCMALMEEMKSKQLKVSAVPYNTLISALLESKRMDQAQKTLEQMEEAGIQPSVVTYTLLIHEFSSAGNVAQAQAAFETMERSGIFPDTGAYNALLDGYASLGQTARMKEIFWKLMQSANKPSIETYSIMIKCLLHSDASDDAKKSENLRECMSFLDQIREENLKPSASFFNSLISACTLFGKPQDTFRMYEMMQLEDVAPDMITFNALMDCCLKHELLSHARKVWDDVRNADLLPNVKLVRSYTKLLVSCRQLTQAVELLSKCRAMRLEEDEENYLTVVEGLSAQRRPLAALEILLSLKDTRLKKPSPAMLKAVVYGCVAASSCYPEGEMEWTNFVNTAWETYKLGMDNAIQIHEDAIFPLLHLLMRQLELLSIGSASRKNIVNVYGQVMGRATLLIRDIQKRGVGLSPQTYLYAAQLSTMVNSPSTSLLSLMALSQGEGPASTAMMADPRKLQQARREEKINQFVSMLADFRDRRDVEGSVQVLKMMRDEGIRPNERIYAALIEVCSEKGDFDKALKCLMDIRCFADVHALQSAYASTIRKFGRGERLSKVLDVVERMEEAEMFLDEGLFTILFRVSVAETDFLLARQLVLCLPHPALDAYRLSRSSFKEKSREWRFDLDSFDASLLQVILAGFGRARLAEDALLVWRSVLSFYARQDPSSGSRSRTKKLQLHDVFDSFLDACMEGGFPAEATTGYEEAERAGVKLKLKASTYLKLIRCQTAAARSA</sequence>
<feature type="repeat" description="PPR" evidence="2">
    <location>
        <begin position="116"/>
        <end position="150"/>
    </location>
</feature>
<organism evidence="4">
    <name type="scientific">Guillardia theta</name>
    <name type="common">Cryptophyte</name>
    <name type="synonym">Cryptomonas phi</name>
    <dbReference type="NCBI Taxonomy" id="55529"/>
    <lineage>
        <taxon>Eukaryota</taxon>
        <taxon>Cryptophyceae</taxon>
        <taxon>Pyrenomonadales</taxon>
        <taxon>Geminigeraceae</taxon>
        <taxon>Guillardia</taxon>
    </lineage>
</organism>
<name>A0A7S4N868_GUITH</name>
<evidence type="ECO:0000313" key="4">
    <source>
        <dbReference type="EMBL" id="CAE2270650.1"/>
    </source>
</evidence>
<feature type="repeat" description="PPR" evidence="2">
    <location>
        <begin position="476"/>
        <end position="510"/>
    </location>
</feature>
<feature type="repeat" description="PPR" evidence="2">
    <location>
        <begin position="362"/>
        <end position="396"/>
    </location>
</feature>
<reference evidence="4" key="1">
    <citation type="submission" date="2021-01" db="EMBL/GenBank/DDBJ databases">
        <authorList>
            <person name="Corre E."/>
            <person name="Pelletier E."/>
            <person name="Niang G."/>
            <person name="Scheremetjew M."/>
            <person name="Finn R."/>
            <person name="Kale V."/>
            <person name="Holt S."/>
            <person name="Cochrane G."/>
            <person name="Meng A."/>
            <person name="Brown T."/>
            <person name="Cohen L."/>
        </authorList>
    </citation>
    <scope>NUCLEOTIDE SEQUENCE</scope>
    <source>
        <strain evidence="4">CCMP 2712</strain>
    </source>
</reference>
<proteinExistence type="predicted"/>
<feature type="repeat" description="PPR" evidence="2">
    <location>
        <begin position="151"/>
        <end position="185"/>
    </location>
</feature>
<evidence type="ECO:0000256" key="1">
    <source>
        <dbReference type="ARBA" id="ARBA00022737"/>
    </source>
</evidence>
<feature type="repeat" description="PPR" evidence="2">
    <location>
        <begin position="257"/>
        <end position="291"/>
    </location>
</feature>
<accession>A0A7S4N868</accession>
<dbReference type="Pfam" id="PF01535">
    <property type="entry name" value="PPR"/>
    <property type="match status" value="2"/>
</dbReference>
<evidence type="ECO:0000259" key="3">
    <source>
        <dbReference type="Pfam" id="PF17177"/>
    </source>
</evidence>
<dbReference type="EMBL" id="HBKN01008797">
    <property type="protein sequence ID" value="CAE2270650.1"/>
    <property type="molecule type" value="Transcribed_RNA"/>
</dbReference>
<dbReference type="Gene3D" id="1.25.40.10">
    <property type="entry name" value="Tetratricopeptide repeat domain"/>
    <property type="match status" value="5"/>
</dbReference>